<evidence type="ECO:0000256" key="4">
    <source>
        <dbReference type="ARBA" id="ARBA00023136"/>
    </source>
</evidence>
<dbReference type="PANTHER" id="PTHR43229">
    <property type="entry name" value="NODULATION PROTEIN J"/>
    <property type="match status" value="1"/>
</dbReference>
<evidence type="ECO:0000256" key="5">
    <source>
        <dbReference type="SAM" id="MobiDB-lite"/>
    </source>
</evidence>
<dbReference type="InterPro" id="IPR013525">
    <property type="entry name" value="ABC2_TM"/>
</dbReference>
<evidence type="ECO:0000259" key="7">
    <source>
        <dbReference type="PROSITE" id="PS51012"/>
    </source>
</evidence>
<dbReference type="GO" id="GO:0016020">
    <property type="term" value="C:membrane"/>
    <property type="evidence" value="ECO:0007669"/>
    <property type="project" value="UniProtKB-SubCell"/>
</dbReference>
<dbReference type="PROSITE" id="PS51012">
    <property type="entry name" value="ABC_TM2"/>
    <property type="match status" value="1"/>
</dbReference>
<feature type="transmembrane region" description="Helical" evidence="6">
    <location>
        <begin position="49"/>
        <end position="70"/>
    </location>
</feature>
<dbReference type="GeneID" id="62875314"/>
<feature type="compositionally biased region" description="Low complexity" evidence="5">
    <location>
        <begin position="1"/>
        <end position="16"/>
    </location>
</feature>
<dbReference type="KEGG" id="hsal:JMJ58_09280"/>
<dbReference type="OrthoDB" id="147058at2157"/>
<evidence type="ECO:0000256" key="3">
    <source>
        <dbReference type="ARBA" id="ARBA00022989"/>
    </source>
</evidence>
<dbReference type="GO" id="GO:0140359">
    <property type="term" value="F:ABC-type transporter activity"/>
    <property type="evidence" value="ECO:0007669"/>
    <property type="project" value="InterPro"/>
</dbReference>
<comment type="subcellular location">
    <subcellularLocation>
        <location evidence="1">Membrane</location>
        <topology evidence="1">Multi-pass membrane protein</topology>
    </subcellularLocation>
</comment>
<protein>
    <submittedName>
        <fullName evidence="8">ABC transporter permease</fullName>
    </submittedName>
</protein>
<dbReference type="Pfam" id="PF01061">
    <property type="entry name" value="ABC2_membrane"/>
    <property type="match status" value="1"/>
</dbReference>
<dbReference type="EMBL" id="CP069188">
    <property type="protein sequence ID" value="QRV17035.1"/>
    <property type="molecule type" value="Genomic_DNA"/>
</dbReference>
<feature type="transmembrane region" description="Helical" evidence="6">
    <location>
        <begin position="174"/>
        <end position="203"/>
    </location>
</feature>
<evidence type="ECO:0000256" key="6">
    <source>
        <dbReference type="SAM" id="Phobius"/>
    </source>
</evidence>
<keyword evidence="9" id="KW-1185">Reference proteome</keyword>
<organism evidence="8 9">
    <name type="scientific">Haloterrigena salifodinae</name>
    <dbReference type="NCBI Taxonomy" id="2675099"/>
    <lineage>
        <taxon>Archaea</taxon>
        <taxon>Methanobacteriati</taxon>
        <taxon>Methanobacteriota</taxon>
        <taxon>Stenosarchaea group</taxon>
        <taxon>Halobacteria</taxon>
        <taxon>Halobacteriales</taxon>
        <taxon>Natrialbaceae</taxon>
        <taxon>Haloterrigena</taxon>
    </lineage>
</organism>
<dbReference type="Proteomes" id="UP000637819">
    <property type="component" value="Chromosome"/>
</dbReference>
<feature type="transmembrane region" description="Helical" evidence="6">
    <location>
        <begin position="142"/>
        <end position="162"/>
    </location>
</feature>
<name>A0A8T8E585_9EURY</name>
<dbReference type="InterPro" id="IPR051784">
    <property type="entry name" value="Nod_factor_ABC_transporter"/>
</dbReference>
<feature type="transmembrane region" description="Helical" evidence="6">
    <location>
        <begin position="279"/>
        <end position="301"/>
    </location>
</feature>
<dbReference type="RefSeq" id="WP_204749150.1">
    <property type="nucleotide sequence ID" value="NZ_CP069188.1"/>
</dbReference>
<feature type="domain" description="ABC transmembrane type-2" evidence="7">
    <location>
        <begin position="49"/>
        <end position="304"/>
    </location>
</feature>
<sequence length="310" mass="32630">MSAETGSETGTEPAGTGAAGGRKTSGNGFARDTWIVLKRWLIKTVRNPFVMTSSLLNPIVFLVLFTEVFGGITQGTVSQSLGTEASYVTYLVPAIAIQTALIAATTSGIGQVDDIENGMFEKMLVSPMHRGAVFLGKSLSEIIRIVAQVSIILALGYVLLYLDTGASPGEYVQTGLLGAVGIVLVAILFSIWFTAISNVVALITRDQESTIIAVNVLQFPLLFLSSAFVPIEALPEWVQTIAALNPITYGVDAARALMFGQDVMTVLEVSAFGGMWNTLVPALAVLGALDLVLGAVAVHFLNSASSSDVQ</sequence>
<reference evidence="8 9" key="1">
    <citation type="submission" date="2021-01" db="EMBL/GenBank/DDBJ databases">
        <title>Genome Sequence and Methylation Pattern of Haloterrigena salifodinae BOL5-1, An Extremely Halophilic Archaeon from a Bolivian Salt Mine.</title>
        <authorList>
            <person name="DasSarma P."/>
            <person name="Anton B.P."/>
            <person name="DasSarma S.L."/>
            <person name="von Ehrenheim H.A.L."/>
            <person name="Martinez F.L."/>
            <person name="Guzman D."/>
            <person name="Roberts R.J."/>
            <person name="DasSarma S."/>
        </authorList>
    </citation>
    <scope>NUCLEOTIDE SEQUENCE [LARGE SCALE GENOMIC DNA]</scope>
    <source>
        <strain evidence="8 9">BOL5-1</strain>
    </source>
</reference>
<dbReference type="InterPro" id="IPR047817">
    <property type="entry name" value="ABC2_TM_bact-type"/>
</dbReference>
<feature type="transmembrane region" description="Helical" evidence="6">
    <location>
        <begin position="210"/>
        <end position="231"/>
    </location>
</feature>
<keyword evidence="4 6" id="KW-0472">Membrane</keyword>
<dbReference type="AlphaFoldDB" id="A0A8T8E585"/>
<evidence type="ECO:0000256" key="2">
    <source>
        <dbReference type="ARBA" id="ARBA00022692"/>
    </source>
</evidence>
<keyword evidence="3 6" id="KW-1133">Transmembrane helix</keyword>
<evidence type="ECO:0000256" key="1">
    <source>
        <dbReference type="ARBA" id="ARBA00004141"/>
    </source>
</evidence>
<dbReference type="PANTHER" id="PTHR43229:SF2">
    <property type="entry name" value="NODULATION PROTEIN J"/>
    <property type="match status" value="1"/>
</dbReference>
<feature type="transmembrane region" description="Helical" evidence="6">
    <location>
        <begin position="90"/>
        <end position="112"/>
    </location>
</feature>
<keyword evidence="2 6" id="KW-0812">Transmembrane</keyword>
<evidence type="ECO:0000313" key="9">
    <source>
        <dbReference type="Proteomes" id="UP000637819"/>
    </source>
</evidence>
<feature type="region of interest" description="Disordered" evidence="5">
    <location>
        <begin position="1"/>
        <end position="25"/>
    </location>
</feature>
<accession>A0A8T8E585</accession>
<evidence type="ECO:0000313" key="8">
    <source>
        <dbReference type="EMBL" id="QRV17035.1"/>
    </source>
</evidence>
<proteinExistence type="predicted"/>
<gene>
    <name evidence="8" type="ORF">JMJ58_09280</name>
</gene>